<feature type="signal peptide" evidence="10">
    <location>
        <begin position="1"/>
        <end position="26"/>
    </location>
</feature>
<reference evidence="13 14" key="1">
    <citation type="submission" date="2018-05" db="EMBL/GenBank/DDBJ databases">
        <authorList>
            <person name="Lanie J.A."/>
            <person name="Ng W.-L."/>
            <person name="Kazmierczak K.M."/>
            <person name="Andrzejewski T.M."/>
            <person name="Davidsen T.M."/>
            <person name="Wayne K.J."/>
            <person name="Tettelin H."/>
            <person name="Glass J.I."/>
            <person name="Rusch D."/>
            <person name="Podicherti R."/>
            <person name="Tsui H.-C.T."/>
            <person name="Winkler M.E."/>
        </authorList>
    </citation>
    <scope>NUCLEOTIDE SEQUENCE [LARGE SCALE GENOMIC DNA]</scope>
    <source>
        <strain evidence="13 14">BUT-10</strain>
    </source>
</reference>
<evidence type="ECO:0000256" key="5">
    <source>
        <dbReference type="ARBA" id="ARBA00023077"/>
    </source>
</evidence>
<evidence type="ECO:0000256" key="3">
    <source>
        <dbReference type="ARBA" id="ARBA00022452"/>
    </source>
</evidence>
<dbReference type="GO" id="GO:0009279">
    <property type="term" value="C:cell outer membrane"/>
    <property type="evidence" value="ECO:0007669"/>
    <property type="project" value="UniProtKB-SubCell"/>
</dbReference>
<dbReference type="Gene3D" id="2.40.170.20">
    <property type="entry name" value="TonB-dependent receptor, beta-barrel domain"/>
    <property type="match status" value="1"/>
</dbReference>
<name>A0A328B5V0_9CAUL</name>
<gene>
    <name evidence="13" type="ORF">DJ019_19025</name>
</gene>
<protein>
    <submittedName>
        <fullName evidence="13">TonB-dependent receptor</fullName>
    </submittedName>
</protein>
<organism evidence="13 14">
    <name type="scientific">Phenylobacterium kunshanense</name>
    <dbReference type="NCBI Taxonomy" id="1445034"/>
    <lineage>
        <taxon>Bacteria</taxon>
        <taxon>Pseudomonadati</taxon>
        <taxon>Pseudomonadota</taxon>
        <taxon>Alphaproteobacteria</taxon>
        <taxon>Caulobacterales</taxon>
        <taxon>Caulobacteraceae</taxon>
        <taxon>Phenylobacterium</taxon>
    </lineage>
</organism>
<accession>A0A328B5V0</accession>
<dbReference type="InterPro" id="IPR039426">
    <property type="entry name" value="TonB-dep_rcpt-like"/>
</dbReference>
<dbReference type="Pfam" id="PF07715">
    <property type="entry name" value="Plug"/>
    <property type="match status" value="1"/>
</dbReference>
<sequence length="799" mass="85883">MRINGTRGRLLAGAAAGVMWATAAVAADAPAADQVEEVVVTGTRDTGRTVFTALSPVDVLSKEAIQASATPQLGENLAQQIPSFIVQRLPTSDGLQFVRPATLRNLSPDQSLVLLNGKRFHRSAFLGSRGAQGPDLAQISSFAVKRMEVLRDGASAQYGSDAIAGVINIILDDAIGVAAFGQAGQFYEGDGTTYRVGLRGGAPLGDGGVVSATVEYADAEATSRTRQRPDAIAFQAANPTLTVANPVQRWGNPDLQTLQLAMNAELPLGETAELYAFGTHTRTEGVNDINWRNPDANPAIFRTVSVFPGFNLRSIYPAGFTPREGIEARDHQLVGGARGGWGEAFTWDLSASWGRNASRFSLDESINASLGPQSPTSFDLGRLVQEEVNLNADWVYRLTVPGLAEPVNVAFGAEHRTETYRIETGDPASYAVGPGAAQGLAPNSNGFPGFSPQQAGEWDQKSYAGYLDVEAQLTDRWSAGVAVRYEDFSEFGDTLDGKLATRFEFTPDIAARVAFSTGFRAPTPGQLNSTSTSQGLDTVTLQLFTAGRLSPTNPVATFLGAKPLEPEESETITAGVTWRTAFGLSGSIDAYRIDVDKRFSGSPTVTVTPAIRAQLVALGVPGASAFTSISWFTNDFDTRTKGVDVVVSYQRDLDVGAINLTGAYNYNKTEVRAGALSRSATQQRLFEDSRPKHNLTGSATWTWDRLQLLGRVRYYGKWTDSTGNATGDIFQDFGAVTFFDVSASWKVNDQVTARIGAENVFDKYPDEAVFQASRGLIYSRNSPYDTNGGQYYARVDVRF</sequence>
<evidence type="ECO:0000259" key="12">
    <source>
        <dbReference type="Pfam" id="PF07715"/>
    </source>
</evidence>
<dbReference type="Pfam" id="PF00593">
    <property type="entry name" value="TonB_dep_Rec_b-barrel"/>
    <property type="match status" value="1"/>
</dbReference>
<evidence type="ECO:0000256" key="10">
    <source>
        <dbReference type="SAM" id="SignalP"/>
    </source>
</evidence>
<keyword evidence="10" id="KW-0732">Signal</keyword>
<comment type="caution">
    <text evidence="13">The sequence shown here is derived from an EMBL/GenBank/DDBJ whole genome shotgun (WGS) entry which is preliminary data.</text>
</comment>
<dbReference type="AlphaFoldDB" id="A0A328B5V0"/>
<dbReference type="InterPro" id="IPR000531">
    <property type="entry name" value="Beta-barrel_TonB"/>
</dbReference>
<dbReference type="PANTHER" id="PTHR47234:SF3">
    <property type="entry name" value="SECRETIN_TONB SHORT N-TERMINAL DOMAIN-CONTAINING PROTEIN"/>
    <property type="match status" value="1"/>
</dbReference>
<feature type="chain" id="PRO_5016282108" evidence="10">
    <location>
        <begin position="27"/>
        <end position="799"/>
    </location>
</feature>
<evidence type="ECO:0000259" key="11">
    <source>
        <dbReference type="Pfam" id="PF00593"/>
    </source>
</evidence>
<comment type="similarity">
    <text evidence="8 9">Belongs to the TonB-dependent receptor family.</text>
</comment>
<evidence type="ECO:0000256" key="8">
    <source>
        <dbReference type="PROSITE-ProRule" id="PRU01360"/>
    </source>
</evidence>
<dbReference type="PANTHER" id="PTHR47234">
    <property type="match status" value="1"/>
</dbReference>
<keyword evidence="2 8" id="KW-0813">Transport</keyword>
<keyword evidence="14" id="KW-1185">Reference proteome</keyword>
<comment type="subcellular location">
    <subcellularLocation>
        <location evidence="1 8">Cell outer membrane</location>
        <topology evidence="1 8">Multi-pass membrane protein</topology>
    </subcellularLocation>
</comment>
<feature type="domain" description="TonB-dependent receptor plug" evidence="12">
    <location>
        <begin position="53"/>
        <end position="166"/>
    </location>
</feature>
<evidence type="ECO:0000313" key="14">
    <source>
        <dbReference type="Proteomes" id="UP000249524"/>
    </source>
</evidence>
<dbReference type="Gene3D" id="2.170.130.10">
    <property type="entry name" value="TonB-dependent receptor, plug domain"/>
    <property type="match status" value="1"/>
</dbReference>
<evidence type="ECO:0000256" key="9">
    <source>
        <dbReference type="RuleBase" id="RU003357"/>
    </source>
</evidence>
<dbReference type="InterPro" id="IPR012910">
    <property type="entry name" value="Plug_dom"/>
</dbReference>
<dbReference type="InterPro" id="IPR036942">
    <property type="entry name" value="Beta-barrel_TonB_sf"/>
</dbReference>
<feature type="domain" description="TonB-dependent receptor-like beta-barrel" evidence="11">
    <location>
        <begin position="291"/>
        <end position="760"/>
    </location>
</feature>
<keyword evidence="7 8" id="KW-0998">Cell outer membrane</keyword>
<dbReference type="Proteomes" id="UP000249524">
    <property type="component" value="Unassembled WGS sequence"/>
</dbReference>
<evidence type="ECO:0000256" key="4">
    <source>
        <dbReference type="ARBA" id="ARBA00022692"/>
    </source>
</evidence>
<keyword evidence="5 9" id="KW-0798">TonB box</keyword>
<keyword evidence="3 8" id="KW-1134">Transmembrane beta strand</keyword>
<proteinExistence type="inferred from homology"/>
<dbReference type="SUPFAM" id="SSF56935">
    <property type="entry name" value="Porins"/>
    <property type="match status" value="1"/>
</dbReference>
<dbReference type="OrthoDB" id="7051241at2"/>
<dbReference type="InterPro" id="IPR037066">
    <property type="entry name" value="Plug_dom_sf"/>
</dbReference>
<evidence type="ECO:0000256" key="7">
    <source>
        <dbReference type="ARBA" id="ARBA00023237"/>
    </source>
</evidence>
<keyword evidence="4 8" id="KW-0812">Transmembrane</keyword>
<evidence type="ECO:0000313" key="13">
    <source>
        <dbReference type="EMBL" id="RAK62513.1"/>
    </source>
</evidence>
<dbReference type="CDD" id="cd01347">
    <property type="entry name" value="ligand_gated_channel"/>
    <property type="match status" value="1"/>
</dbReference>
<keyword evidence="6 8" id="KW-0472">Membrane</keyword>
<evidence type="ECO:0000256" key="6">
    <source>
        <dbReference type="ARBA" id="ARBA00023136"/>
    </source>
</evidence>
<evidence type="ECO:0000256" key="1">
    <source>
        <dbReference type="ARBA" id="ARBA00004571"/>
    </source>
</evidence>
<dbReference type="PROSITE" id="PS52016">
    <property type="entry name" value="TONB_DEPENDENT_REC_3"/>
    <property type="match status" value="1"/>
</dbReference>
<keyword evidence="13" id="KW-0675">Receptor</keyword>
<dbReference type="EMBL" id="QFYS01000011">
    <property type="protein sequence ID" value="RAK62513.1"/>
    <property type="molecule type" value="Genomic_DNA"/>
</dbReference>
<dbReference type="RefSeq" id="WP_111278025.1">
    <property type="nucleotide sequence ID" value="NZ_QFYS01000011.1"/>
</dbReference>
<evidence type="ECO:0000256" key="2">
    <source>
        <dbReference type="ARBA" id="ARBA00022448"/>
    </source>
</evidence>